<dbReference type="Proteomes" id="UP000077266">
    <property type="component" value="Unassembled WGS sequence"/>
</dbReference>
<evidence type="ECO:0000256" key="2">
    <source>
        <dbReference type="ARBA" id="ARBA00022527"/>
    </source>
</evidence>
<evidence type="ECO:0000256" key="6">
    <source>
        <dbReference type="ARBA" id="ARBA00022840"/>
    </source>
</evidence>
<evidence type="ECO:0000259" key="7">
    <source>
        <dbReference type="PROSITE" id="PS50011"/>
    </source>
</evidence>
<dbReference type="GO" id="GO:0004674">
    <property type="term" value="F:protein serine/threonine kinase activity"/>
    <property type="evidence" value="ECO:0007669"/>
    <property type="project" value="UniProtKB-KW"/>
</dbReference>
<proteinExistence type="inferred from homology"/>
<dbReference type="OrthoDB" id="26722at2759"/>
<dbReference type="PROSITE" id="PS50011">
    <property type="entry name" value="PROTEIN_KINASE_DOM"/>
    <property type="match status" value="1"/>
</dbReference>
<keyword evidence="2" id="KW-0723">Serine/threonine-protein kinase</keyword>
<dbReference type="SMART" id="SM00220">
    <property type="entry name" value="S_TKc"/>
    <property type="match status" value="1"/>
</dbReference>
<dbReference type="InterPro" id="IPR001245">
    <property type="entry name" value="Ser-Thr/Tyr_kinase_cat_dom"/>
</dbReference>
<keyword evidence="4" id="KW-0547">Nucleotide-binding</keyword>
<comment type="similarity">
    <text evidence="1">Belongs to the protein kinase superfamily. STE Ser/Thr protein kinase family. MAP kinase kinase kinase subfamily.</text>
</comment>
<keyword evidence="5 8" id="KW-0418">Kinase</keyword>
<dbReference type="EMBL" id="KV426149">
    <property type="protein sequence ID" value="KZV86650.1"/>
    <property type="molecule type" value="Genomic_DNA"/>
</dbReference>
<dbReference type="PANTHER" id="PTHR11584">
    <property type="entry name" value="SERINE/THREONINE PROTEIN KINASE"/>
    <property type="match status" value="1"/>
</dbReference>
<sequence length="226" mass="25259">REISVWKRLSHPNVQEMCGLYYGLGPLPALVSPWSNAGDINDYLSKERCKPRGDEAQVGTCHVHDHSVVHGDIKGGNVLISDGGAARLSDFGLSNLLVRYSQSFTQDSVVKGTSRWMAPELFIEEEPRLTYASDMWAFGCLLIEVQSGRLPYYNKANDQQVIIALSKHELPARSPDIPDLLWSIVLDCCTIDPHGRPEIAFIGRTLNRYRVLLRVSCLVSLVIYTC</sequence>
<dbReference type="InterPro" id="IPR011009">
    <property type="entry name" value="Kinase-like_dom_sf"/>
</dbReference>
<evidence type="ECO:0000313" key="9">
    <source>
        <dbReference type="Proteomes" id="UP000077266"/>
    </source>
</evidence>
<accession>A0A165ED50</accession>
<dbReference type="PROSITE" id="PS00108">
    <property type="entry name" value="PROTEIN_KINASE_ST"/>
    <property type="match status" value="1"/>
</dbReference>
<keyword evidence="9" id="KW-1185">Reference proteome</keyword>
<dbReference type="AlphaFoldDB" id="A0A165ED50"/>
<dbReference type="InterPro" id="IPR000719">
    <property type="entry name" value="Prot_kinase_dom"/>
</dbReference>
<dbReference type="STRING" id="1314781.A0A165ED50"/>
<feature type="non-terminal residue" evidence="8">
    <location>
        <position position="1"/>
    </location>
</feature>
<dbReference type="PIRSF" id="PIRSF000654">
    <property type="entry name" value="Integrin-linked_kinase"/>
    <property type="match status" value="1"/>
</dbReference>
<evidence type="ECO:0000256" key="3">
    <source>
        <dbReference type="ARBA" id="ARBA00022679"/>
    </source>
</evidence>
<evidence type="ECO:0000313" key="8">
    <source>
        <dbReference type="EMBL" id="KZV86650.1"/>
    </source>
</evidence>
<evidence type="ECO:0000256" key="5">
    <source>
        <dbReference type="ARBA" id="ARBA00022777"/>
    </source>
</evidence>
<dbReference type="InterPro" id="IPR008271">
    <property type="entry name" value="Ser/Thr_kinase_AS"/>
</dbReference>
<organism evidence="8 9">
    <name type="scientific">Exidia glandulosa HHB12029</name>
    <dbReference type="NCBI Taxonomy" id="1314781"/>
    <lineage>
        <taxon>Eukaryota</taxon>
        <taxon>Fungi</taxon>
        <taxon>Dikarya</taxon>
        <taxon>Basidiomycota</taxon>
        <taxon>Agaricomycotina</taxon>
        <taxon>Agaricomycetes</taxon>
        <taxon>Auriculariales</taxon>
        <taxon>Exidiaceae</taxon>
        <taxon>Exidia</taxon>
    </lineage>
</organism>
<keyword evidence="3" id="KW-0808">Transferase</keyword>
<dbReference type="GO" id="GO:0005524">
    <property type="term" value="F:ATP binding"/>
    <property type="evidence" value="ECO:0007669"/>
    <property type="project" value="UniProtKB-KW"/>
</dbReference>
<evidence type="ECO:0000256" key="1">
    <source>
        <dbReference type="ARBA" id="ARBA00006529"/>
    </source>
</evidence>
<protein>
    <submittedName>
        <fullName evidence="8">Kinase-like protein</fullName>
    </submittedName>
</protein>
<feature type="domain" description="Protein kinase" evidence="7">
    <location>
        <begin position="1"/>
        <end position="212"/>
    </location>
</feature>
<dbReference type="InParanoid" id="A0A165ED50"/>
<dbReference type="SUPFAM" id="SSF56112">
    <property type="entry name" value="Protein kinase-like (PK-like)"/>
    <property type="match status" value="1"/>
</dbReference>
<name>A0A165ED50_EXIGL</name>
<reference evidence="8 9" key="1">
    <citation type="journal article" date="2016" name="Mol. Biol. Evol.">
        <title>Comparative Genomics of Early-Diverging Mushroom-Forming Fungi Provides Insights into the Origins of Lignocellulose Decay Capabilities.</title>
        <authorList>
            <person name="Nagy L.G."/>
            <person name="Riley R."/>
            <person name="Tritt A."/>
            <person name="Adam C."/>
            <person name="Daum C."/>
            <person name="Floudas D."/>
            <person name="Sun H."/>
            <person name="Yadav J.S."/>
            <person name="Pangilinan J."/>
            <person name="Larsson K.H."/>
            <person name="Matsuura K."/>
            <person name="Barry K."/>
            <person name="Labutti K."/>
            <person name="Kuo R."/>
            <person name="Ohm R.A."/>
            <person name="Bhattacharya S.S."/>
            <person name="Shirouzu T."/>
            <person name="Yoshinaga Y."/>
            <person name="Martin F.M."/>
            <person name="Grigoriev I.V."/>
            <person name="Hibbett D.S."/>
        </authorList>
    </citation>
    <scope>NUCLEOTIDE SEQUENCE [LARGE SCALE GENOMIC DNA]</scope>
    <source>
        <strain evidence="8 9">HHB12029</strain>
    </source>
</reference>
<dbReference type="Pfam" id="PF07714">
    <property type="entry name" value="PK_Tyr_Ser-Thr"/>
    <property type="match status" value="1"/>
</dbReference>
<evidence type="ECO:0000256" key="4">
    <source>
        <dbReference type="ARBA" id="ARBA00022741"/>
    </source>
</evidence>
<gene>
    <name evidence="8" type="ORF">EXIGLDRAFT_621624</name>
</gene>
<keyword evidence="6" id="KW-0067">ATP-binding</keyword>
<dbReference type="PANTHER" id="PTHR11584:SF369">
    <property type="entry name" value="MITOGEN-ACTIVATED PROTEIN KINASE KINASE KINASE 19-RELATED"/>
    <property type="match status" value="1"/>
</dbReference>
<dbReference type="Gene3D" id="1.10.510.10">
    <property type="entry name" value="Transferase(Phosphotransferase) domain 1"/>
    <property type="match status" value="1"/>
</dbReference>